<accession>A0A841HUT4</accession>
<evidence type="ECO:0000313" key="3">
    <source>
        <dbReference type="EMBL" id="MBB6096583.1"/>
    </source>
</evidence>
<evidence type="ECO:0000259" key="2">
    <source>
        <dbReference type="Pfam" id="PF04993"/>
    </source>
</evidence>
<name>A0A841HUT4_9GAMM</name>
<proteinExistence type="predicted"/>
<reference evidence="3 4" key="1">
    <citation type="submission" date="2020-08" db="EMBL/GenBank/DDBJ databases">
        <title>Genomic Encyclopedia of Type Strains, Phase IV (KMG-IV): sequencing the most valuable type-strain genomes for metagenomic binning, comparative biology and taxonomic classification.</title>
        <authorList>
            <person name="Goeker M."/>
        </authorList>
    </citation>
    <scope>NUCLEOTIDE SEQUENCE [LARGE SCALE GENOMIC DNA]</scope>
    <source>
        <strain evidence="3 4">DSM 26723</strain>
    </source>
</reference>
<dbReference type="EMBL" id="JACHHZ010000009">
    <property type="protein sequence ID" value="MBB6096583.1"/>
    <property type="molecule type" value="Genomic_DNA"/>
</dbReference>
<dbReference type="Gene3D" id="3.30.1460.30">
    <property type="entry name" value="YgaC/TfoX-N like chaperone"/>
    <property type="match status" value="1"/>
</dbReference>
<dbReference type="SUPFAM" id="SSF159894">
    <property type="entry name" value="YgaC/TfoX-N like"/>
    <property type="match status" value="1"/>
</dbReference>
<dbReference type="PANTHER" id="PTHR36121">
    <property type="entry name" value="PROTEIN SXY"/>
    <property type="match status" value="1"/>
</dbReference>
<gene>
    <name evidence="3" type="ORF">HNQ60_005506</name>
</gene>
<organism evidence="3 4">
    <name type="scientific">Povalibacter uvarum</name>
    <dbReference type="NCBI Taxonomy" id="732238"/>
    <lineage>
        <taxon>Bacteria</taxon>
        <taxon>Pseudomonadati</taxon>
        <taxon>Pseudomonadota</taxon>
        <taxon>Gammaproteobacteria</taxon>
        <taxon>Steroidobacterales</taxon>
        <taxon>Steroidobacteraceae</taxon>
        <taxon>Povalibacter</taxon>
    </lineage>
</organism>
<dbReference type="AlphaFoldDB" id="A0A841HUT4"/>
<comment type="caution">
    <text evidence="3">The sequence shown here is derived from an EMBL/GenBank/DDBJ whole genome shotgun (WGS) entry which is preliminary data.</text>
</comment>
<feature type="domain" description="TfoX N-terminal" evidence="2">
    <location>
        <begin position="13"/>
        <end position="104"/>
    </location>
</feature>
<dbReference type="RefSeq" id="WP_184335972.1">
    <property type="nucleotide sequence ID" value="NZ_JACHHZ010000009.1"/>
</dbReference>
<dbReference type="Pfam" id="PF04993">
    <property type="entry name" value="TfoX_N"/>
    <property type="match status" value="1"/>
</dbReference>
<protein>
    <submittedName>
        <fullName evidence="3">DNA transformation protein</fullName>
    </submittedName>
</protein>
<evidence type="ECO:0000313" key="4">
    <source>
        <dbReference type="Proteomes" id="UP000588068"/>
    </source>
</evidence>
<dbReference type="Proteomes" id="UP000588068">
    <property type="component" value="Unassembled WGS sequence"/>
</dbReference>
<dbReference type="InterPro" id="IPR047525">
    <property type="entry name" value="TfoX-like"/>
</dbReference>
<dbReference type="PANTHER" id="PTHR36121:SF1">
    <property type="entry name" value="PROTEIN SXY"/>
    <property type="match status" value="1"/>
</dbReference>
<evidence type="ECO:0000256" key="1">
    <source>
        <dbReference type="SAM" id="MobiDB-lite"/>
    </source>
</evidence>
<keyword evidence="4" id="KW-1185">Reference proteome</keyword>
<dbReference type="InterPro" id="IPR007076">
    <property type="entry name" value="TfoX_N"/>
</dbReference>
<sequence>MSVSSDFLQYVIEQLTPIARISSRRMFGGVGLYADEFFFALIDDDTVYFKVDDSNRDDYVARGCKAFRPFADDPTYSMSYFELPADVLEDVDLLRPWARKSFAVAASAAAAKQRRAAKKPATRAKRAKAVAGRKKR</sequence>
<feature type="region of interest" description="Disordered" evidence="1">
    <location>
        <begin position="113"/>
        <end position="136"/>
    </location>
</feature>